<dbReference type="GO" id="GO:0012505">
    <property type="term" value="C:endomembrane system"/>
    <property type="evidence" value="ECO:0007669"/>
    <property type="project" value="UniProtKB-SubCell"/>
</dbReference>
<protein>
    <recommendedName>
        <fullName evidence="9 10">Polyprenol-phosphate-mannose--protein mannosyltransferase</fullName>
        <ecNumber evidence="10">2.4.1.-</ecNumber>
    </recommendedName>
</protein>
<gene>
    <name evidence="14" type="ORF">Nans01_12840</name>
</gene>
<organism evidence="14 15">
    <name type="scientific">Nocardiopsis ansamitocini</name>
    <dbReference type="NCBI Taxonomy" id="1670832"/>
    <lineage>
        <taxon>Bacteria</taxon>
        <taxon>Bacillati</taxon>
        <taxon>Actinomycetota</taxon>
        <taxon>Actinomycetes</taxon>
        <taxon>Streptosporangiales</taxon>
        <taxon>Nocardiopsidaceae</taxon>
        <taxon>Nocardiopsis</taxon>
    </lineage>
</organism>
<evidence type="ECO:0000256" key="9">
    <source>
        <dbReference type="ARBA" id="ARBA00093617"/>
    </source>
</evidence>
<keyword evidence="8 10" id="KW-0472">Membrane</keyword>
<dbReference type="EMBL" id="BSQG01000001">
    <property type="protein sequence ID" value="GLU46933.1"/>
    <property type="molecule type" value="Genomic_DNA"/>
</dbReference>
<keyword evidence="10" id="KW-1003">Cell membrane</keyword>
<evidence type="ECO:0000259" key="13">
    <source>
        <dbReference type="Pfam" id="PF16192"/>
    </source>
</evidence>
<sequence length="606" mass="66342">MPAPAWLGWVAALVVTVFAGALRFMRLGNPAEIYFDETYYVKDAFGLREFGFEHESVENADALLAQGTQEIWTGGGDFIVHPPLSKWMIAAGDSLWGAMPFGDIMTPFGWRFAAALVGALSVLLLVRIATRMTRSVLLGCSAGLIMALDGLHFTMSRIAMVDMFLTFWVLAGFACLIIDRDRTRARLAAATEEGRVSASRLAMGVWDRAAVFAERLALRAAPASATVSVPAGASGLESSGTEQPPGAYPDPDRVGEAGAKPWPRATAWLARATARRAAAARSADRIVVRWLGMRWWRIAAGVCLGLACGTKWSALFFVAAFGLLTVAWDYGARRSVGQRRAGGRWLRIDAIPAFFQVVGVAAIGYVATWSGWLLTSGGWGRDWADSHTGGVWSRLPDWALTVVNPLRSLWEYHSQILGFHNDLSAPHDYASKPWEWLVMRTPVAFYYDGDATGCGASSCSSAILSIGTPAVWWLSIVACLVLLGWWVTYRDWRAGAVLLGVAAGWLPWFAYPERTMFVFYALPMLPFLVLALVLTLGLLMGPDANHPRFSLRTRVVGGVVYGVVMLLIIANFAYLYPVLSAQVIPYQEWADRMWFTTWIYGNGGAE</sequence>
<dbReference type="GO" id="GO:0005886">
    <property type="term" value="C:plasma membrane"/>
    <property type="evidence" value="ECO:0007669"/>
    <property type="project" value="UniProtKB-SubCell"/>
</dbReference>
<dbReference type="GO" id="GO:0004169">
    <property type="term" value="F:dolichyl-phosphate-mannose-protein mannosyltransferase activity"/>
    <property type="evidence" value="ECO:0007669"/>
    <property type="project" value="UniProtKB-UniRule"/>
</dbReference>
<feature type="region of interest" description="Disordered" evidence="11">
    <location>
        <begin position="232"/>
        <end position="255"/>
    </location>
</feature>
<evidence type="ECO:0000256" key="7">
    <source>
        <dbReference type="ARBA" id="ARBA00022989"/>
    </source>
</evidence>
<evidence type="ECO:0000256" key="11">
    <source>
        <dbReference type="SAM" id="MobiDB-lite"/>
    </source>
</evidence>
<comment type="caution">
    <text evidence="14">The sequence shown here is derived from an EMBL/GenBank/DDBJ whole genome shotgun (WGS) entry which is preliminary data.</text>
</comment>
<feature type="domain" description="Protein O-mannosyl-transferase C-terminal four TM" evidence="13">
    <location>
        <begin position="406"/>
        <end position="598"/>
    </location>
</feature>
<dbReference type="PANTHER" id="PTHR10050">
    <property type="entry name" value="DOLICHYL-PHOSPHATE-MANNOSE--PROTEIN MANNOSYLTRANSFERASE"/>
    <property type="match status" value="1"/>
</dbReference>
<evidence type="ECO:0000256" key="5">
    <source>
        <dbReference type="ARBA" id="ARBA00022679"/>
    </source>
</evidence>
<comment type="subcellular location">
    <subcellularLocation>
        <location evidence="10">Cell membrane</location>
    </subcellularLocation>
    <subcellularLocation>
        <location evidence="1">Endomembrane system</location>
        <topology evidence="1">Multi-pass membrane protein</topology>
    </subcellularLocation>
</comment>
<proteinExistence type="inferred from homology"/>
<dbReference type="PANTHER" id="PTHR10050:SF46">
    <property type="entry name" value="PROTEIN O-MANNOSYL-TRANSFERASE 2"/>
    <property type="match status" value="1"/>
</dbReference>
<comment type="function">
    <text evidence="10">Protein O-mannosyltransferase that catalyzes the transfer of a single mannose residue from a polyprenol phospho-mannosyl lipidic donor to the hydroxyl group of selected serine and threonine residues in acceptor proteins.</text>
</comment>
<evidence type="ECO:0000256" key="6">
    <source>
        <dbReference type="ARBA" id="ARBA00022692"/>
    </source>
</evidence>
<evidence type="ECO:0000256" key="8">
    <source>
        <dbReference type="ARBA" id="ARBA00023136"/>
    </source>
</evidence>
<name>A0A9W6P4G6_9ACTN</name>
<feature type="transmembrane region" description="Helical" evidence="10">
    <location>
        <begin position="517"/>
        <end position="541"/>
    </location>
</feature>
<dbReference type="InterPro" id="IPR027005">
    <property type="entry name" value="PMT-like"/>
</dbReference>
<dbReference type="InterPro" id="IPR032421">
    <property type="entry name" value="PMT_4TMC"/>
</dbReference>
<dbReference type="InterPro" id="IPR003342">
    <property type="entry name" value="ArnT-like_N"/>
</dbReference>
<dbReference type="Proteomes" id="UP001165092">
    <property type="component" value="Unassembled WGS sequence"/>
</dbReference>
<feature type="transmembrane region" description="Helical" evidence="10">
    <location>
        <begin position="470"/>
        <end position="487"/>
    </location>
</feature>
<dbReference type="Pfam" id="PF02366">
    <property type="entry name" value="PMT"/>
    <property type="match status" value="2"/>
</dbReference>
<feature type="transmembrane region" description="Helical" evidence="10">
    <location>
        <begin position="553"/>
        <end position="576"/>
    </location>
</feature>
<evidence type="ECO:0000256" key="2">
    <source>
        <dbReference type="ARBA" id="ARBA00004922"/>
    </source>
</evidence>
<keyword evidence="5 10" id="KW-0808">Transferase</keyword>
<keyword evidence="15" id="KW-1185">Reference proteome</keyword>
<evidence type="ECO:0000259" key="12">
    <source>
        <dbReference type="Pfam" id="PF02366"/>
    </source>
</evidence>
<evidence type="ECO:0000256" key="1">
    <source>
        <dbReference type="ARBA" id="ARBA00004127"/>
    </source>
</evidence>
<feature type="transmembrane region" description="Helical" evidence="10">
    <location>
        <begin position="159"/>
        <end position="178"/>
    </location>
</feature>
<dbReference type="Pfam" id="PF16192">
    <property type="entry name" value="PMT_4TMC"/>
    <property type="match status" value="1"/>
</dbReference>
<feature type="transmembrane region" description="Helical" evidence="10">
    <location>
        <begin position="494"/>
        <end position="511"/>
    </location>
</feature>
<feature type="domain" description="ArnT-like N-terminal" evidence="12">
    <location>
        <begin position="291"/>
        <end position="326"/>
    </location>
</feature>
<keyword evidence="7 10" id="KW-1133">Transmembrane helix</keyword>
<dbReference type="EC" id="2.4.1.-" evidence="10"/>
<keyword evidence="6 10" id="KW-0812">Transmembrane</keyword>
<keyword evidence="4 10" id="KW-0328">Glycosyltransferase</keyword>
<feature type="transmembrane region" description="Helical" evidence="10">
    <location>
        <begin position="108"/>
        <end position="129"/>
    </location>
</feature>
<feature type="transmembrane region" description="Helical" evidence="10">
    <location>
        <begin position="136"/>
        <end position="153"/>
    </location>
</feature>
<accession>A0A9W6P4G6</accession>
<dbReference type="AlphaFoldDB" id="A0A9W6P4G6"/>
<evidence type="ECO:0000256" key="4">
    <source>
        <dbReference type="ARBA" id="ARBA00022676"/>
    </source>
</evidence>
<feature type="domain" description="ArnT-like N-terminal" evidence="12">
    <location>
        <begin position="78"/>
        <end position="177"/>
    </location>
</feature>
<evidence type="ECO:0000256" key="10">
    <source>
        <dbReference type="RuleBase" id="RU367007"/>
    </source>
</evidence>
<evidence type="ECO:0000313" key="14">
    <source>
        <dbReference type="EMBL" id="GLU46933.1"/>
    </source>
</evidence>
<reference evidence="14" key="1">
    <citation type="submission" date="2023-02" db="EMBL/GenBank/DDBJ databases">
        <title>Nocardiopsis ansamitocini NBRC 112285.</title>
        <authorList>
            <person name="Ichikawa N."/>
            <person name="Sato H."/>
            <person name="Tonouchi N."/>
        </authorList>
    </citation>
    <scope>NUCLEOTIDE SEQUENCE</scope>
    <source>
        <strain evidence="14">NBRC 112285</strain>
    </source>
</reference>
<feature type="transmembrane region" description="Helical" evidence="10">
    <location>
        <begin position="353"/>
        <end position="374"/>
    </location>
</feature>
<comment type="pathway">
    <text evidence="2 10">Protein modification; protein glycosylation.</text>
</comment>
<evidence type="ECO:0000313" key="15">
    <source>
        <dbReference type="Proteomes" id="UP001165092"/>
    </source>
</evidence>
<comment type="similarity">
    <text evidence="3 10">Belongs to the glycosyltransferase 39 family.</text>
</comment>
<evidence type="ECO:0000256" key="3">
    <source>
        <dbReference type="ARBA" id="ARBA00007222"/>
    </source>
</evidence>